<evidence type="ECO:0000256" key="1">
    <source>
        <dbReference type="ARBA" id="ARBA00022801"/>
    </source>
</evidence>
<evidence type="ECO:0000259" key="2">
    <source>
        <dbReference type="SMART" id="SM00939"/>
    </source>
</evidence>
<dbReference type="Proteomes" id="UP000238650">
    <property type="component" value="Unassembled WGS sequence"/>
</dbReference>
<dbReference type="SUPFAM" id="SSF53474">
    <property type="entry name" value="alpha/beta-Hydrolases"/>
    <property type="match status" value="1"/>
</dbReference>
<gene>
    <name evidence="3" type="ORF">B4915_10050</name>
</gene>
<dbReference type="AlphaFoldDB" id="A0A2S9QNN4"/>
<dbReference type="OrthoDB" id="5240615at2"/>
<dbReference type="Gene3D" id="1.10.3020.10">
    <property type="entry name" value="alpha-amino acid ester hydrolase ( Helical cap domain)"/>
    <property type="match status" value="1"/>
</dbReference>
<proteinExistence type="predicted"/>
<dbReference type="InterPro" id="IPR029058">
    <property type="entry name" value="AB_hydrolase_fold"/>
</dbReference>
<dbReference type="Pfam" id="PF08530">
    <property type="entry name" value="PepX_C"/>
    <property type="match status" value="1"/>
</dbReference>
<reference evidence="3 4" key="1">
    <citation type="journal article" date="2017" name="New Microbes New Infect">
        <title>Genome sequence of 'Leucobacter massiliensis' sp. nov. isolated from human pharynx after travel to the 2014 Hajj.</title>
        <authorList>
            <person name="Leangapichart T."/>
            <person name="Gautret P."/>
            <person name="Nguyen T.T."/>
            <person name="Armstrong N."/>
            <person name="Rolain J.M."/>
        </authorList>
    </citation>
    <scope>NUCLEOTIDE SEQUENCE [LARGE SCALE GENOMIC DNA]</scope>
    <source>
        <strain evidence="3 4">122RC15</strain>
    </source>
</reference>
<dbReference type="PANTHER" id="PTHR43056:SF10">
    <property type="entry name" value="COCE_NOND FAMILY, PUTATIVE (AFU_ORTHOLOGUE AFUA_7G00600)-RELATED"/>
    <property type="match status" value="1"/>
</dbReference>
<dbReference type="InterPro" id="IPR050585">
    <property type="entry name" value="Xaa-Pro_dipeptidyl-ppase/CocE"/>
</dbReference>
<dbReference type="SUPFAM" id="SSF49785">
    <property type="entry name" value="Galactose-binding domain-like"/>
    <property type="match status" value="1"/>
</dbReference>
<evidence type="ECO:0000313" key="4">
    <source>
        <dbReference type="Proteomes" id="UP000238650"/>
    </source>
</evidence>
<accession>A0A2S9QNN4</accession>
<dbReference type="PANTHER" id="PTHR43056">
    <property type="entry name" value="PEPTIDASE S9 PROLYL OLIGOPEPTIDASE"/>
    <property type="match status" value="1"/>
</dbReference>
<dbReference type="Pfam" id="PF02129">
    <property type="entry name" value="Peptidase_S15"/>
    <property type="match status" value="1"/>
</dbReference>
<dbReference type="InterPro" id="IPR005674">
    <property type="entry name" value="CocE/Ser_esterase"/>
</dbReference>
<dbReference type="SMART" id="SM00939">
    <property type="entry name" value="PepX_C"/>
    <property type="match status" value="1"/>
</dbReference>
<dbReference type="InterPro" id="IPR013736">
    <property type="entry name" value="Xaa-Pro_dipept_C"/>
</dbReference>
<dbReference type="Gene3D" id="2.60.120.260">
    <property type="entry name" value="Galactose-binding domain-like"/>
    <property type="match status" value="1"/>
</dbReference>
<sequence>MAGPEMGEEVRVASTRLVESGVEMTASDGTVLRSVVHRMADREQGPVALVRNPYGEPLTRGLPIWALLEAGFAVVIQDCRGTAASDGEFVPFENEERDTVEAVEWCAALPYSNGVVVMYGASYSGMVQLAAAVNRPAGLAGIIPVVAPDDYQTRLAYRGGAFQLGQLTGWYTMKTIQSLQYRAQHGEPLGELMPRFGAHAADPWASVGSGALIDAPVLSEVLPTWRRWIEHDTTGDYWPALSYRDRRSRIAVPALHIGGWFDLFLGGTVANFAHLAEHAATPEARAGQRLILGPWQHIDQSGVIGDLSFGASASAAGIGLEQRVAEFAAAAAAGREIPGPPVRVYVMNAGRWREDTRWPLTGTAFTPWYLQPGGALAPEPAPADGGESGYVHDPADPVPMRGGQSGIFAGGVDGGSEWAPGPRDQRPLDDRDDVLRFVGEPLEAPVEAVGPVRAIVFAASTAEDTDFVARLIDVHPDGRAIGIVDGVVRAKFRNGQNRAEPVEPGRVCEYEIDLWATGWLFRPGHRIRVDVCSSSFPNWDVNSGRSGNHGEIAPSERVPATQRILHDAEHPSRIILPLVPSPS</sequence>
<feature type="domain" description="Xaa-Pro dipeptidyl-peptidase C-terminal" evidence="2">
    <location>
        <begin position="325"/>
        <end position="575"/>
    </location>
</feature>
<name>A0A2S9QNN4_9MICO</name>
<dbReference type="InterPro" id="IPR008979">
    <property type="entry name" value="Galactose-bd-like_sf"/>
</dbReference>
<dbReference type="RefSeq" id="WP_105805638.1">
    <property type="nucleotide sequence ID" value="NZ_MWZD01000017.1"/>
</dbReference>
<evidence type="ECO:0000313" key="3">
    <source>
        <dbReference type="EMBL" id="PRI11186.1"/>
    </source>
</evidence>
<dbReference type="NCBIfam" id="TIGR00976">
    <property type="entry name" value="CocE_NonD"/>
    <property type="match status" value="1"/>
</dbReference>
<dbReference type="InterPro" id="IPR000383">
    <property type="entry name" value="Xaa-Pro-like_dom"/>
</dbReference>
<dbReference type="EMBL" id="MWZD01000017">
    <property type="protein sequence ID" value="PRI11186.1"/>
    <property type="molecule type" value="Genomic_DNA"/>
</dbReference>
<dbReference type="Gene3D" id="3.40.50.1820">
    <property type="entry name" value="alpha/beta hydrolase"/>
    <property type="match status" value="1"/>
</dbReference>
<protein>
    <recommendedName>
        <fullName evidence="2">Xaa-Pro dipeptidyl-peptidase C-terminal domain-containing protein</fullName>
    </recommendedName>
</protein>
<organism evidence="3 4">
    <name type="scientific">Leucobacter massiliensis</name>
    <dbReference type="NCBI Taxonomy" id="1686285"/>
    <lineage>
        <taxon>Bacteria</taxon>
        <taxon>Bacillati</taxon>
        <taxon>Actinomycetota</taxon>
        <taxon>Actinomycetes</taxon>
        <taxon>Micrococcales</taxon>
        <taxon>Microbacteriaceae</taxon>
        <taxon>Leucobacter</taxon>
    </lineage>
</organism>
<keyword evidence="4" id="KW-1185">Reference proteome</keyword>
<keyword evidence="1" id="KW-0378">Hydrolase</keyword>
<comment type="caution">
    <text evidence="3">The sequence shown here is derived from an EMBL/GenBank/DDBJ whole genome shotgun (WGS) entry which is preliminary data.</text>
</comment>
<dbReference type="GO" id="GO:0008239">
    <property type="term" value="F:dipeptidyl-peptidase activity"/>
    <property type="evidence" value="ECO:0007669"/>
    <property type="project" value="InterPro"/>
</dbReference>